<evidence type="ECO:0000256" key="1">
    <source>
        <dbReference type="SAM" id="SignalP"/>
    </source>
</evidence>
<gene>
    <name evidence="2" type="ORF">GQ607_014405</name>
</gene>
<name>A0A8H3VXI1_9PEZI</name>
<dbReference type="OrthoDB" id="4819940at2759"/>
<proteinExistence type="predicted"/>
<evidence type="ECO:0000313" key="3">
    <source>
        <dbReference type="Proteomes" id="UP000434172"/>
    </source>
</evidence>
<reference evidence="2 3" key="1">
    <citation type="submission" date="2019-12" db="EMBL/GenBank/DDBJ databases">
        <title>A genome sequence resource for the geographically widespread anthracnose pathogen Colletotrichum asianum.</title>
        <authorList>
            <person name="Meng Y."/>
        </authorList>
    </citation>
    <scope>NUCLEOTIDE SEQUENCE [LARGE SCALE GENOMIC DNA]</scope>
    <source>
        <strain evidence="2 3">ICMP 18580</strain>
    </source>
</reference>
<dbReference type="AlphaFoldDB" id="A0A8H3VXI1"/>
<organism evidence="2 3">
    <name type="scientific">Colletotrichum asianum</name>
    <dbReference type="NCBI Taxonomy" id="702518"/>
    <lineage>
        <taxon>Eukaryota</taxon>
        <taxon>Fungi</taxon>
        <taxon>Dikarya</taxon>
        <taxon>Ascomycota</taxon>
        <taxon>Pezizomycotina</taxon>
        <taxon>Sordariomycetes</taxon>
        <taxon>Hypocreomycetidae</taxon>
        <taxon>Glomerellales</taxon>
        <taxon>Glomerellaceae</taxon>
        <taxon>Colletotrichum</taxon>
        <taxon>Colletotrichum gloeosporioides species complex</taxon>
    </lineage>
</organism>
<comment type="caution">
    <text evidence="2">The sequence shown here is derived from an EMBL/GenBank/DDBJ whole genome shotgun (WGS) entry which is preliminary data.</text>
</comment>
<keyword evidence="1" id="KW-0732">Signal</keyword>
<feature type="signal peptide" evidence="1">
    <location>
        <begin position="1"/>
        <end position="18"/>
    </location>
</feature>
<evidence type="ECO:0000313" key="2">
    <source>
        <dbReference type="EMBL" id="KAF0318376.1"/>
    </source>
</evidence>
<sequence>MKLSSVTAVLTFVTSSLALPNMSINNGLVERDGGEAVASGESSPATDYVIPIDKRDESPATDYVIPIDKRDENPATDYVIPVDKRDDNPATDYVIPIDK</sequence>
<accession>A0A8H3VXI1</accession>
<feature type="chain" id="PRO_5034302765" evidence="1">
    <location>
        <begin position="19"/>
        <end position="99"/>
    </location>
</feature>
<dbReference type="EMBL" id="WOWK01000111">
    <property type="protein sequence ID" value="KAF0318376.1"/>
    <property type="molecule type" value="Genomic_DNA"/>
</dbReference>
<dbReference type="Proteomes" id="UP000434172">
    <property type="component" value="Unassembled WGS sequence"/>
</dbReference>
<protein>
    <submittedName>
        <fullName evidence="2">Cell wall anchor domain protein</fullName>
    </submittedName>
</protein>
<keyword evidence="3" id="KW-1185">Reference proteome</keyword>